<accession>A0A1J4KBC8</accession>
<reference evidence="3" key="1">
    <citation type="submission" date="2016-10" db="EMBL/GenBank/DDBJ databases">
        <authorList>
            <person name="Benchimol M."/>
            <person name="Almeida L.G."/>
            <person name="Vasconcelos A.T."/>
            <person name="Perreira-Neves A."/>
            <person name="Rosa I.A."/>
            <person name="Tasca T."/>
            <person name="Bogo M.R."/>
            <person name="de Souza W."/>
        </authorList>
    </citation>
    <scope>NUCLEOTIDE SEQUENCE [LARGE SCALE GENOMIC DNA]</scope>
    <source>
        <strain evidence="3">K</strain>
    </source>
</reference>
<evidence type="ECO:0000313" key="4">
    <source>
        <dbReference type="Proteomes" id="UP000179807"/>
    </source>
</evidence>
<dbReference type="InterPro" id="IPR015915">
    <property type="entry name" value="Kelch-typ_b-propeller"/>
</dbReference>
<dbReference type="Gene3D" id="2.120.10.80">
    <property type="entry name" value="Kelch-type beta propeller"/>
    <property type="match status" value="1"/>
</dbReference>
<dbReference type="Pfam" id="PF24681">
    <property type="entry name" value="Kelch_KLHDC2_KLHL20_DRC7"/>
    <property type="match status" value="1"/>
</dbReference>
<keyword evidence="4" id="KW-1185">Reference proteome</keyword>
<dbReference type="InterPro" id="IPR051568">
    <property type="entry name" value="LZTR1/Attractin"/>
</dbReference>
<evidence type="ECO:0000256" key="1">
    <source>
        <dbReference type="ARBA" id="ARBA00022441"/>
    </source>
</evidence>
<proteinExistence type="predicted"/>
<dbReference type="Proteomes" id="UP000179807">
    <property type="component" value="Unassembled WGS sequence"/>
</dbReference>
<comment type="caution">
    <text evidence="3">The sequence shown here is derived from an EMBL/GenBank/DDBJ whole genome shotgun (WGS) entry which is preliminary data.</text>
</comment>
<dbReference type="GO" id="GO:0005794">
    <property type="term" value="C:Golgi apparatus"/>
    <property type="evidence" value="ECO:0007669"/>
    <property type="project" value="TreeGrafter"/>
</dbReference>
<gene>
    <name evidence="3" type="ORF">TRFO_24793</name>
</gene>
<dbReference type="RefSeq" id="XP_068360134.1">
    <property type="nucleotide sequence ID" value="XM_068503953.1"/>
</dbReference>
<keyword evidence="1" id="KW-0880">Kelch repeat</keyword>
<protein>
    <submittedName>
        <fullName evidence="3">Kelch motif family protein</fullName>
    </submittedName>
</protein>
<organism evidence="3 4">
    <name type="scientific">Tritrichomonas foetus</name>
    <dbReference type="NCBI Taxonomy" id="1144522"/>
    <lineage>
        <taxon>Eukaryota</taxon>
        <taxon>Metamonada</taxon>
        <taxon>Parabasalia</taxon>
        <taxon>Tritrichomonadida</taxon>
        <taxon>Tritrichomonadidae</taxon>
        <taxon>Tritrichomonas</taxon>
    </lineage>
</organism>
<dbReference type="PANTHER" id="PTHR46376">
    <property type="entry name" value="LEUCINE-ZIPPER-LIKE TRANSCRIPTIONAL REGULATOR 1"/>
    <property type="match status" value="1"/>
</dbReference>
<sequence length="405" mass="45784">MFVMGNDQSKSRDGYAFPDVSDADVPVQYVRMNQDQNDQKLRDITDCVDEENLSYARNITKLFNPPFFGVWSIVTPNMIGPHARSGHFTVVDDDEQVAYIGYGTSSCGEQLVDLWCLNLNNFCWREIKLIGNDATPRNGARAVLVHSPIKRLFVFCGYINRSYTNSFQAIDIDTGIVTDIQTYGNIPDRRSTPVMQCNNNKIYMWGGYNGSWPNELHVLDLDTFEWSTFPCNEKGRTSIPSILYKNHILSYGGSHSEGILTIDTLIPAVKILPTTGFPPPCEIMSSGMVRSDNLLFYFGGKSKDSNWTVLYAYDIEKRWWFIFHVRPDGETVTLSDGNVSENGIFMLPRVHSFGVAYSRNRRTIVAFLGLPFTDPPNLFMINIGEALGFINLRSDMGEALLLTQF</sequence>
<dbReference type="AlphaFoldDB" id="A0A1J4KBC8"/>
<dbReference type="SUPFAM" id="SSF117281">
    <property type="entry name" value="Kelch motif"/>
    <property type="match status" value="1"/>
</dbReference>
<name>A0A1J4KBC8_9EUKA</name>
<dbReference type="VEuPathDB" id="TrichDB:TRFO_24793"/>
<dbReference type="GeneID" id="94838657"/>
<dbReference type="OrthoDB" id="10251809at2759"/>
<evidence type="ECO:0000256" key="2">
    <source>
        <dbReference type="ARBA" id="ARBA00022737"/>
    </source>
</evidence>
<dbReference type="PANTHER" id="PTHR46376:SF1">
    <property type="entry name" value="LEUCINE-ZIPPER-LIKE TRANSCRIPTIONAL REGULATOR 1"/>
    <property type="match status" value="1"/>
</dbReference>
<evidence type="ECO:0000313" key="3">
    <source>
        <dbReference type="EMBL" id="OHT06998.1"/>
    </source>
</evidence>
<dbReference type="EMBL" id="MLAK01000708">
    <property type="protein sequence ID" value="OHT06998.1"/>
    <property type="molecule type" value="Genomic_DNA"/>
</dbReference>
<keyword evidence="2" id="KW-0677">Repeat</keyword>